<name>A0ABN2W2B1_9ACTN</name>
<evidence type="ECO:0000313" key="2">
    <source>
        <dbReference type="EMBL" id="GAA2079128.1"/>
    </source>
</evidence>
<protein>
    <submittedName>
        <fullName evidence="2">Uncharacterized protein</fullName>
    </submittedName>
</protein>
<keyword evidence="1" id="KW-0732">Signal</keyword>
<organism evidence="2 3">
    <name type="scientific">Streptomyces albiaxialis</name>
    <dbReference type="NCBI Taxonomy" id="329523"/>
    <lineage>
        <taxon>Bacteria</taxon>
        <taxon>Bacillati</taxon>
        <taxon>Actinomycetota</taxon>
        <taxon>Actinomycetes</taxon>
        <taxon>Kitasatosporales</taxon>
        <taxon>Streptomycetaceae</taxon>
        <taxon>Streptomyces</taxon>
    </lineage>
</organism>
<dbReference type="Proteomes" id="UP001500016">
    <property type="component" value="Unassembled WGS sequence"/>
</dbReference>
<feature type="signal peptide" evidence="1">
    <location>
        <begin position="1"/>
        <end position="26"/>
    </location>
</feature>
<comment type="caution">
    <text evidence="2">The sequence shown here is derived from an EMBL/GenBank/DDBJ whole genome shotgun (WGS) entry which is preliminary data.</text>
</comment>
<feature type="chain" id="PRO_5047519038" evidence="1">
    <location>
        <begin position="27"/>
        <end position="113"/>
    </location>
</feature>
<reference evidence="2 3" key="1">
    <citation type="journal article" date="2019" name="Int. J. Syst. Evol. Microbiol.">
        <title>The Global Catalogue of Microorganisms (GCM) 10K type strain sequencing project: providing services to taxonomists for standard genome sequencing and annotation.</title>
        <authorList>
            <consortium name="The Broad Institute Genomics Platform"/>
            <consortium name="The Broad Institute Genome Sequencing Center for Infectious Disease"/>
            <person name="Wu L."/>
            <person name="Ma J."/>
        </authorList>
    </citation>
    <scope>NUCLEOTIDE SEQUENCE [LARGE SCALE GENOMIC DNA]</scope>
    <source>
        <strain evidence="2 3">JCM 15478</strain>
    </source>
</reference>
<accession>A0ABN2W2B1</accession>
<dbReference type="RefSeq" id="WP_344529362.1">
    <property type="nucleotide sequence ID" value="NZ_BAAAPE010000009.1"/>
</dbReference>
<evidence type="ECO:0000313" key="3">
    <source>
        <dbReference type="Proteomes" id="UP001500016"/>
    </source>
</evidence>
<keyword evidence="3" id="KW-1185">Reference proteome</keyword>
<evidence type="ECO:0000256" key="1">
    <source>
        <dbReference type="SAM" id="SignalP"/>
    </source>
</evidence>
<dbReference type="EMBL" id="BAAAPE010000009">
    <property type="protein sequence ID" value="GAA2079128.1"/>
    <property type="molecule type" value="Genomic_DNA"/>
</dbReference>
<sequence length="113" mass="11801">MRLRTTVGTGLGAVALALALAAPAAAATGTFSYVYDSPAGPRIGVLHDPPSRQCVTLPEAAAPWTPPAHTPRNRTDATAVVFTGPDCTGDHFSMRPHTGYGTERLKVRSVVFS</sequence>
<gene>
    <name evidence="2" type="ORF">GCM10009801_36450</name>
</gene>
<proteinExistence type="predicted"/>